<feature type="non-terminal residue" evidence="2">
    <location>
        <position position="148"/>
    </location>
</feature>
<evidence type="ECO:0000313" key="2">
    <source>
        <dbReference type="EMBL" id="SUZ12039.1"/>
    </source>
</evidence>
<organism evidence="2">
    <name type="scientific">Blumeria graminis f. sp. tritici 96224</name>
    <dbReference type="NCBI Taxonomy" id="1268274"/>
    <lineage>
        <taxon>Eukaryota</taxon>
        <taxon>Fungi</taxon>
        <taxon>Dikarya</taxon>
        <taxon>Ascomycota</taxon>
        <taxon>Pezizomycotina</taxon>
        <taxon>Leotiomycetes</taxon>
        <taxon>Erysiphales</taxon>
        <taxon>Erysiphaceae</taxon>
        <taxon>Blumeria</taxon>
    </lineage>
</organism>
<feature type="compositionally biased region" description="Basic and acidic residues" evidence="1">
    <location>
        <begin position="10"/>
        <end position="24"/>
    </location>
</feature>
<proteinExistence type="predicted"/>
<feature type="region of interest" description="Disordered" evidence="1">
    <location>
        <begin position="1"/>
        <end position="30"/>
    </location>
</feature>
<name>A0A381LDP8_BLUGR</name>
<gene>
    <name evidence="2" type="ORF">BGT96224V2_LOCUS5302</name>
</gene>
<reference evidence="2" key="1">
    <citation type="submission" date="2018-07" db="EMBL/GenBank/DDBJ databases">
        <authorList>
            <person name="Quirk P.G."/>
            <person name="Krulwich T.A."/>
        </authorList>
    </citation>
    <scope>NUCLEOTIDE SEQUENCE</scope>
    <source>
        <strain evidence="2">96224</strain>
    </source>
</reference>
<accession>A0A381LDP8</accession>
<feature type="region of interest" description="Disordered" evidence="1">
    <location>
        <begin position="128"/>
        <end position="148"/>
    </location>
</feature>
<dbReference type="EMBL" id="UIGY01000161">
    <property type="protein sequence ID" value="SUZ12039.1"/>
    <property type="molecule type" value="Genomic_DNA"/>
</dbReference>
<sequence>MISSRASNNSRDKTRISQQVERHYPAGLVDEAPEESKIDNLESTLKRPKIKAGLDHALQDRILVTCDYKREWELAIHKPSPTLQGVCVDLRNSTKTRKPLEGQGRHIMAVATVATTSMIQIDAQISSATDSPTMDDNPLLTKTMSTGK</sequence>
<dbReference type="AlphaFoldDB" id="A0A381LDP8"/>
<protein>
    <submittedName>
        <fullName evidence="2">BgtA-20542</fullName>
    </submittedName>
</protein>
<evidence type="ECO:0000256" key="1">
    <source>
        <dbReference type="SAM" id="MobiDB-lite"/>
    </source>
</evidence>